<sequence length="315" mass="34881">MRLPWQCAPMTYALTFTVTQRIAALRLAGAHIFGNAQHRHARGDCVRPNPFMTAVLRDGRLLEFSMTRYAVLNNVAHHDLRVILRFGAEFGDAVGVVPAFVTEYAELQREYPLFFRKDPAGSGYQSVALLGFAQDENLFLQDGRWNASYLPGIVTKGPFLIGFQEQHIDGALVQEPVIHVDLEHPRISRREGEAVFLPQGGHSPYLQHIIGVLRGIREGVDAGQAMAAAFDALGLIQPVRLDVALDASHATQLQGVFAIDRERLAALDAQALHQLHQAGYLEGAFLMLASLHNVRRLMAEKQRRLQQSHSDAVAA</sequence>
<dbReference type="Pfam" id="PF07277">
    <property type="entry name" value="SapC"/>
    <property type="match status" value="1"/>
</dbReference>
<dbReference type="STRING" id="291331.XOO1261"/>
<gene>
    <name evidence="1" type="ordered locus">XOO1261</name>
</gene>
<reference evidence="1 2" key="1">
    <citation type="journal article" date="2005" name="Nucleic Acids Res.">
        <title>The genome sequence of Xanthomonas oryzae pathovar oryzae KACC10331, the bacterial blight pathogen of rice.</title>
        <authorList>
            <person name="Lee B.M."/>
            <person name="Park Y.J."/>
            <person name="Park D.S."/>
            <person name="Kang H.W."/>
            <person name="Kim J.G."/>
            <person name="Song E.S."/>
            <person name="Park I.C."/>
            <person name="Yoon U.H."/>
            <person name="Hahn J.H."/>
            <person name="Koo B.S."/>
            <person name="Lee G.B."/>
            <person name="Kim H."/>
            <person name="Park H.S."/>
            <person name="Yoon K.O."/>
            <person name="Kim J.H."/>
            <person name="Jung C.H."/>
            <person name="Koh N.H."/>
            <person name="Seo J.S."/>
            <person name="Go S.J."/>
        </authorList>
    </citation>
    <scope>NUCLEOTIDE SEQUENCE [LARGE SCALE GENOMIC DNA]</scope>
    <source>
        <strain evidence="2">KACC10331 / KXO85</strain>
    </source>
</reference>
<keyword evidence="2" id="KW-1185">Reference proteome</keyword>
<evidence type="ECO:0008006" key="3">
    <source>
        <dbReference type="Google" id="ProtNLM"/>
    </source>
</evidence>
<dbReference type="Proteomes" id="UP000006735">
    <property type="component" value="Chromosome"/>
</dbReference>
<dbReference type="KEGG" id="xoo:XOO1261"/>
<dbReference type="AlphaFoldDB" id="Q5H3F6"/>
<name>Q5H3F6_XANOR</name>
<organism evidence="1 2">
    <name type="scientific">Xanthomonas oryzae pv. oryzae (strain KACC10331 / KXO85)</name>
    <dbReference type="NCBI Taxonomy" id="291331"/>
    <lineage>
        <taxon>Bacteria</taxon>
        <taxon>Pseudomonadati</taxon>
        <taxon>Pseudomonadota</taxon>
        <taxon>Gammaproteobacteria</taxon>
        <taxon>Lysobacterales</taxon>
        <taxon>Lysobacteraceae</taxon>
        <taxon>Xanthomonas</taxon>
    </lineage>
</organism>
<evidence type="ECO:0000313" key="2">
    <source>
        <dbReference type="Proteomes" id="UP000006735"/>
    </source>
</evidence>
<dbReference type="InterPro" id="IPR010836">
    <property type="entry name" value="SapC"/>
</dbReference>
<dbReference type="EMBL" id="AE013598">
    <property type="protein sequence ID" value="AAW74515.1"/>
    <property type="molecule type" value="Genomic_DNA"/>
</dbReference>
<accession>Q5H3F6</accession>
<proteinExistence type="predicted"/>
<evidence type="ECO:0000313" key="1">
    <source>
        <dbReference type="EMBL" id="AAW74515.1"/>
    </source>
</evidence>
<dbReference type="HOGENOM" id="CLU_074824_0_0_6"/>
<protein>
    <recommendedName>
        <fullName evidence="3">Peptide ABC transporter permease</fullName>
    </recommendedName>
</protein>